<dbReference type="InterPro" id="IPR004045">
    <property type="entry name" value="Glutathione_S-Trfase_N"/>
</dbReference>
<protein>
    <submittedName>
        <fullName evidence="4">Glutathione S-transferase</fullName>
    </submittedName>
</protein>
<organism evidence="4 5">
    <name type="scientific">Trichocladium antarcticum</name>
    <dbReference type="NCBI Taxonomy" id="1450529"/>
    <lineage>
        <taxon>Eukaryota</taxon>
        <taxon>Fungi</taxon>
        <taxon>Dikarya</taxon>
        <taxon>Ascomycota</taxon>
        <taxon>Pezizomycotina</taxon>
        <taxon>Sordariomycetes</taxon>
        <taxon>Sordariomycetidae</taxon>
        <taxon>Sordariales</taxon>
        <taxon>Chaetomiaceae</taxon>
        <taxon>Trichocladium</taxon>
    </lineage>
</organism>
<evidence type="ECO:0000313" key="4">
    <source>
        <dbReference type="EMBL" id="KAK4135836.1"/>
    </source>
</evidence>
<feature type="domain" description="GST C-terminal" evidence="3">
    <location>
        <begin position="125"/>
        <end position="265"/>
    </location>
</feature>
<keyword evidence="5" id="KW-1185">Reference proteome</keyword>
<dbReference type="InterPro" id="IPR040079">
    <property type="entry name" value="Glutathione_S-Trfase"/>
</dbReference>
<sequence length="285" mass="31533">MSAIDTSLHPSPSGTAAALAAAHSTPQPLTLYGSWFCPFVQRVWMVLEEHQIPYQYVEINPYKKDPAFLALNPRGLVPTVTAEVAGKTRLLYESVVVCEWLDELCSSTAAGNGLRLMPAGEGEEAVFERARCRLWMDHVVTRVVPAFYRLLQAQEGVAEARAGFCAAVRAFAKEMVDSGSGARGPWFLGAEFTLVDVLLAPWARRLFLIDHYKKGGVGIPARGEGGPDEEVWERWERWVQAVGERASVKATWSDDGRYIEAYKRYADNTTQSEVGQATRQGRALP</sequence>
<dbReference type="GO" id="GO:0005737">
    <property type="term" value="C:cytoplasm"/>
    <property type="evidence" value="ECO:0007669"/>
    <property type="project" value="TreeGrafter"/>
</dbReference>
<dbReference type="SUPFAM" id="SSF52833">
    <property type="entry name" value="Thioredoxin-like"/>
    <property type="match status" value="1"/>
</dbReference>
<dbReference type="Gene3D" id="3.40.30.10">
    <property type="entry name" value="Glutaredoxin"/>
    <property type="match status" value="1"/>
</dbReference>
<dbReference type="CDD" id="cd00299">
    <property type="entry name" value="GST_C_family"/>
    <property type="match status" value="1"/>
</dbReference>
<dbReference type="Gene3D" id="1.20.1050.10">
    <property type="match status" value="1"/>
</dbReference>
<gene>
    <name evidence="4" type="ORF">BT67DRAFT_376224</name>
</gene>
<reference evidence="4" key="1">
    <citation type="journal article" date="2023" name="Mol. Phylogenet. Evol.">
        <title>Genome-scale phylogeny and comparative genomics of the fungal order Sordariales.</title>
        <authorList>
            <person name="Hensen N."/>
            <person name="Bonometti L."/>
            <person name="Westerberg I."/>
            <person name="Brannstrom I.O."/>
            <person name="Guillou S."/>
            <person name="Cros-Aarteil S."/>
            <person name="Calhoun S."/>
            <person name="Haridas S."/>
            <person name="Kuo A."/>
            <person name="Mondo S."/>
            <person name="Pangilinan J."/>
            <person name="Riley R."/>
            <person name="LaButti K."/>
            <person name="Andreopoulos B."/>
            <person name="Lipzen A."/>
            <person name="Chen C."/>
            <person name="Yan M."/>
            <person name="Daum C."/>
            <person name="Ng V."/>
            <person name="Clum A."/>
            <person name="Steindorff A."/>
            <person name="Ohm R.A."/>
            <person name="Martin F."/>
            <person name="Silar P."/>
            <person name="Natvig D.O."/>
            <person name="Lalanne C."/>
            <person name="Gautier V."/>
            <person name="Ament-Velasquez S.L."/>
            <person name="Kruys A."/>
            <person name="Hutchinson M.I."/>
            <person name="Powell A.J."/>
            <person name="Barry K."/>
            <person name="Miller A.N."/>
            <person name="Grigoriev I.V."/>
            <person name="Debuchy R."/>
            <person name="Gladieux P."/>
            <person name="Hiltunen Thoren M."/>
            <person name="Johannesson H."/>
        </authorList>
    </citation>
    <scope>NUCLEOTIDE SEQUENCE</scope>
    <source>
        <strain evidence="4">CBS 123565</strain>
    </source>
</reference>
<dbReference type="SFLD" id="SFLDS00019">
    <property type="entry name" value="Glutathione_Transferase_(cytos"/>
    <property type="match status" value="1"/>
</dbReference>
<name>A0AAN6UNB0_9PEZI</name>
<proteinExistence type="inferred from homology"/>
<dbReference type="InterPro" id="IPR036282">
    <property type="entry name" value="Glutathione-S-Trfase_C_sf"/>
</dbReference>
<comment type="caution">
    <text evidence="4">The sequence shown here is derived from an EMBL/GenBank/DDBJ whole genome shotgun (WGS) entry which is preliminary data.</text>
</comment>
<dbReference type="AlphaFoldDB" id="A0AAN6UNB0"/>
<dbReference type="SUPFAM" id="SSF47616">
    <property type="entry name" value="GST C-terminal domain-like"/>
    <property type="match status" value="1"/>
</dbReference>
<dbReference type="InterPro" id="IPR050983">
    <property type="entry name" value="GST_Omega/HSP26"/>
</dbReference>
<dbReference type="InterPro" id="IPR036249">
    <property type="entry name" value="Thioredoxin-like_sf"/>
</dbReference>
<dbReference type="Pfam" id="PF13410">
    <property type="entry name" value="GST_C_2"/>
    <property type="match status" value="1"/>
</dbReference>
<dbReference type="PANTHER" id="PTHR43968">
    <property type="match status" value="1"/>
</dbReference>
<dbReference type="PROSITE" id="PS50405">
    <property type="entry name" value="GST_CTER"/>
    <property type="match status" value="1"/>
</dbReference>
<evidence type="ECO:0000259" key="2">
    <source>
        <dbReference type="PROSITE" id="PS50404"/>
    </source>
</evidence>
<dbReference type="Proteomes" id="UP001304895">
    <property type="component" value="Unassembled WGS sequence"/>
</dbReference>
<dbReference type="PANTHER" id="PTHR43968:SF13">
    <property type="entry name" value="GLUTATHIONE TRANSFERASE OMEGA-1"/>
    <property type="match status" value="1"/>
</dbReference>
<dbReference type="SFLD" id="SFLDG00358">
    <property type="entry name" value="Main_(cytGST)"/>
    <property type="match status" value="1"/>
</dbReference>
<reference evidence="4" key="2">
    <citation type="submission" date="2023-05" db="EMBL/GenBank/DDBJ databases">
        <authorList>
            <consortium name="Lawrence Berkeley National Laboratory"/>
            <person name="Steindorff A."/>
            <person name="Hensen N."/>
            <person name="Bonometti L."/>
            <person name="Westerberg I."/>
            <person name="Brannstrom I.O."/>
            <person name="Guillou S."/>
            <person name="Cros-Aarteil S."/>
            <person name="Calhoun S."/>
            <person name="Haridas S."/>
            <person name="Kuo A."/>
            <person name="Mondo S."/>
            <person name="Pangilinan J."/>
            <person name="Riley R."/>
            <person name="Labutti K."/>
            <person name="Andreopoulos B."/>
            <person name="Lipzen A."/>
            <person name="Chen C."/>
            <person name="Yanf M."/>
            <person name="Daum C."/>
            <person name="Ng V."/>
            <person name="Clum A."/>
            <person name="Ohm R."/>
            <person name="Martin F."/>
            <person name="Silar P."/>
            <person name="Natvig D."/>
            <person name="Lalanne C."/>
            <person name="Gautier V."/>
            <person name="Ament-Velasquez S.L."/>
            <person name="Kruys A."/>
            <person name="Hutchinson M.I."/>
            <person name="Powell A.J."/>
            <person name="Barry K."/>
            <person name="Miller A.N."/>
            <person name="Grigoriev I.V."/>
            <person name="Debuchy R."/>
            <person name="Gladieux P."/>
            <person name="Thoren M.H."/>
            <person name="Johannesson H."/>
        </authorList>
    </citation>
    <scope>NUCLEOTIDE SEQUENCE</scope>
    <source>
        <strain evidence="4">CBS 123565</strain>
    </source>
</reference>
<dbReference type="EMBL" id="MU853405">
    <property type="protein sequence ID" value="KAK4135836.1"/>
    <property type="molecule type" value="Genomic_DNA"/>
</dbReference>
<evidence type="ECO:0000259" key="3">
    <source>
        <dbReference type="PROSITE" id="PS50405"/>
    </source>
</evidence>
<evidence type="ECO:0000313" key="5">
    <source>
        <dbReference type="Proteomes" id="UP001304895"/>
    </source>
</evidence>
<feature type="domain" description="GST N-terminal" evidence="2">
    <location>
        <begin position="27"/>
        <end position="109"/>
    </location>
</feature>
<dbReference type="CDD" id="cd00570">
    <property type="entry name" value="GST_N_family"/>
    <property type="match status" value="1"/>
</dbReference>
<dbReference type="Pfam" id="PF13409">
    <property type="entry name" value="GST_N_2"/>
    <property type="match status" value="1"/>
</dbReference>
<comment type="similarity">
    <text evidence="1">Belongs to the GST superfamily.</text>
</comment>
<dbReference type="InterPro" id="IPR010987">
    <property type="entry name" value="Glutathione-S-Trfase_C-like"/>
</dbReference>
<accession>A0AAN6UNB0</accession>
<evidence type="ECO:0000256" key="1">
    <source>
        <dbReference type="ARBA" id="ARBA00007409"/>
    </source>
</evidence>
<dbReference type="PROSITE" id="PS50404">
    <property type="entry name" value="GST_NTER"/>
    <property type="match status" value="1"/>
</dbReference>